<protein>
    <submittedName>
        <fullName evidence="1">Uncharacterized protein</fullName>
    </submittedName>
</protein>
<sequence length="75" mass="8698">MVQTIIIFSVLLTPELDSIYEELGEGQKIPVIIRMAQEYPYDIITNLPVKERAMVLKNIAKESQKPLIDFLNQFF</sequence>
<organism evidence="1">
    <name type="scientific">candidate division WOR-3 bacterium</name>
    <dbReference type="NCBI Taxonomy" id="2052148"/>
    <lineage>
        <taxon>Bacteria</taxon>
        <taxon>Bacteria division WOR-3</taxon>
    </lineage>
</organism>
<accession>A0A7V0Z649</accession>
<comment type="caution">
    <text evidence="1">The sequence shown here is derived from an EMBL/GenBank/DDBJ whole genome shotgun (WGS) entry which is preliminary data.</text>
</comment>
<dbReference type="AlphaFoldDB" id="A0A7V0Z649"/>
<name>A0A7V0Z649_UNCW3</name>
<proteinExistence type="predicted"/>
<evidence type="ECO:0000313" key="1">
    <source>
        <dbReference type="EMBL" id="HDY59323.1"/>
    </source>
</evidence>
<gene>
    <name evidence="1" type="ORF">ENP86_07220</name>
</gene>
<reference evidence="1" key="1">
    <citation type="journal article" date="2020" name="mSystems">
        <title>Genome- and Community-Level Interaction Insights into Carbon Utilization and Element Cycling Functions of Hydrothermarchaeota in Hydrothermal Sediment.</title>
        <authorList>
            <person name="Zhou Z."/>
            <person name="Liu Y."/>
            <person name="Xu W."/>
            <person name="Pan J."/>
            <person name="Luo Z.H."/>
            <person name="Li M."/>
        </authorList>
    </citation>
    <scope>NUCLEOTIDE SEQUENCE [LARGE SCALE GENOMIC DNA]</scope>
    <source>
        <strain evidence="1">SpSt-258</strain>
    </source>
</reference>
<dbReference type="EMBL" id="DSKY01000018">
    <property type="protein sequence ID" value="HDY59323.1"/>
    <property type="molecule type" value="Genomic_DNA"/>
</dbReference>